<dbReference type="Gene3D" id="3.40.50.1820">
    <property type="entry name" value="alpha/beta hydrolase"/>
    <property type="match status" value="1"/>
</dbReference>
<accession>A0AB39BMV9</accession>
<gene>
    <name evidence="3" type="ORF">ABFY20_20250</name>
</gene>
<dbReference type="GO" id="GO:0016787">
    <property type="term" value="F:hydrolase activity"/>
    <property type="evidence" value="ECO:0007669"/>
    <property type="project" value="UniProtKB-KW"/>
</dbReference>
<evidence type="ECO:0000259" key="2">
    <source>
        <dbReference type="Pfam" id="PF12146"/>
    </source>
</evidence>
<dbReference type="EMBL" id="CP162513">
    <property type="protein sequence ID" value="XDI07584.1"/>
    <property type="molecule type" value="Genomic_DNA"/>
</dbReference>
<evidence type="ECO:0000313" key="3">
    <source>
        <dbReference type="EMBL" id="XDI07584.1"/>
    </source>
</evidence>
<dbReference type="AlphaFoldDB" id="A0AB39BMV9"/>
<feature type="region of interest" description="Disordered" evidence="1">
    <location>
        <begin position="1"/>
        <end position="24"/>
    </location>
</feature>
<geneLocation type="plasmid" evidence="3">
    <name>unnamed2</name>
</geneLocation>
<keyword evidence="3" id="KW-0614">Plasmid</keyword>
<dbReference type="PANTHER" id="PTHR43433:SF5">
    <property type="entry name" value="AB HYDROLASE-1 DOMAIN-CONTAINING PROTEIN"/>
    <property type="match status" value="1"/>
</dbReference>
<feature type="domain" description="Serine aminopeptidase S33" evidence="2">
    <location>
        <begin position="50"/>
        <end position="145"/>
    </location>
</feature>
<dbReference type="InterPro" id="IPR022742">
    <property type="entry name" value="Hydrolase_4"/>
</dbReference>
<evidence type="ECO:0000256" key="1">
    <source>
        <dbReference type="SAM" id="MobiDB-lite"/>
    </source>
</evidence>
<protein>
    <submittedName>
        <fullName evidence="3">Alpha/beta fold hydrolase</fullName>
    </submittedName>
</protein>
<organism evidence="3">
    <name type="scientific">Herbiconiux sp. A18JL235</name>
    <dbReference type="NCBI Taxonomy" id="3152363"/>
    <lineage>
        <taxon>Bacteria</taxon>
        <taxon>Bacillati</taxon>
        <taxon>Actinomycetota</taxon>
        <taxon>Actinomycetes</taxon>
        <taxon>Micrococcales</taxon>
        <taxon>Microbacteriaceae</taxon>
        <taxon>Herbiconiux</taxon>
    </lineage>
</organism>
<dbReference type="InterPro" id="IPR050471">
    <property type="entry name" value="AB_hydrolase"/>
</dbReference>
<dbReference type="SUPFAM" id="SSF53474">
    <property type="entry name" value="alpha/beta-Hydrolases"/>
    <property type="match status" value="1"/>
</dbReference>
<dbReference type="PANTHER" id="PTHR43433">
    <property type="entry name" value="HYDROLASE, ALPHA/BETA FOLD FAMILY PROTEIN"/>
    <property type="match status" value="1"/>
</dbReference>
<name>A0AB39BMV9_9MICO</name>
<proteinExistence type="predicted"/>
<reference evidence="3" key="1">
    <citation type="submission" date="2024-05" db="EMBL/GenBank/DDBJ databases">
        <title>Herbiconiux sp. A18JL235.</title>
        <authorList>
            <person name="Zhang G."/>
        </authorList>
    </citation>
    <scope>NUCLEOTIDE SEQUENCE</scope>
    <source>
        <strain evidence="3">A18JL235</strain>
        <plasmid evidence="3">unnamed2</plasmid>
    </source>
</reference>
<keyword evidence="3" id="KW-0378">Hydrolase</keyword>
<dbReference type="Pfam" id="PF12146">
    <property type="entry name" value="Hydrolase_4"/>
    <property type="match status" value="1"/>
</dbReference>
<sequence length="265" mass="28484">MSHTREGSLDLGGTTLSYEDHPGTGPTVVGAHGLSFSRAAEDASGYFDWSAITAAGRRLVRYDARGHGRSTGRPTPAEYAWPRLADDLLALLDVVSPNEPVDAFGVSMGVGTILHAVVKRPDRFRRLALVIPPTAWETRAAQSATYQQIASVLREHGVAALNAATASIPPLPILESGGWGSTPPDINESIIADVMLGASDTDFPTREAISRIQQPVLLRPWVDDPSHPLATSEQLHELLPDSVLDIQRTPEDLRGLGARILTFFS</sequence>
<dbReference type="RefSeq" id="WP_368499947.1">
    <property type="nucleotide sequence ID" value="NZ_CP162513.1"/>
</dbReference>
<dbReference type="InterPro" id="IPR029058">
    <property type="entry name" value="AB_hydrolase_fold"/>
</dbReference>